<evidence type="ECO:0000259" key="1">
    <source>
        <dbReference type="Pfam" id="PF16917"/>
    </source>
</evidence>
<comment type="caution">
    <text evidence="2">The sequence shown here is derived from an EMBL/GenBank/DDBJ whole genome shotgun (WGS) entry which is preliminary data.</text>
</comment>
<name>A0A845BDD8_9PROT</name>
<dbReference type="RefSeq" id="WP_160938337.1">
    <property type="nucleotide sequence ID" value="NZ_SNVJ01000016.1"/>
</dbReference>
<sequence length="234" mass="24479">MRGGLPPLPSLFDPVPLGAGEDAQAGAMALAPERGGGTLTWLATSDRVEAALVLEPEEPLAAARAAVLAAASAFADALVVLGPPEIPVTLRWPARVVLNGAEVGEAVLGAPPGLPGTAVPDWLVVGFRARWRHPPGYQPGLDPGRTVLAEEGFLEVPPEELVAGWARHLMAGFAEWQRRGFPAMAEKVLARLEVEDWMQGARRGLDPASGDLILQGEGRETRHGLAQALAEAAA</sequence>
<reference evidence="2 3" key="1">
    <citation type="submission" date="2019-03" db="EMBL/GenBank/DDBJ databases">
        <title>Roseomonas sp. a novel Roseomonas species isolated from Sea whip Gorgonian.</title>
        <authorList>
            <person name="Li F."/>
            <person name="Pan X."/>
            <person name="Huang S."/>
            <person name="Li Z."/>
            <person name="Meng B."/>
        </authorList>
    </citation>
    <scope>NUCLEOTIDE SEQUENCE [LARGE SCALE GENOMIC DNA]</scope>
    <source>
        <strain evidence="2 3">M0104</strain>
    </source>
</reference>
<feature type="domain" description="BPL/LPL catalytic" evidence="1">
    <location>
        <begin position="8"/>
        <end position="186"/>
    </location>
</feature>
<dbReference type="Pfam" id="PF16917">
    <property type="entry name" value="BPL_LplA_LipB_2"/>
    <property type="match status" value="1"/>
</dbReference>
<dbReference type="Gene3D" id="3.30.930.10">
    <property type="entry name" value="Bira Bifunctional Protein, Domain 2"/>
    <property type="match status" value="1"/>
</dbReference>
<evidence type="ECO:0000313" key="3">
    <source>
        <dbReference type="Proteomes" id="UP000460715"/>
    </source>
</evidence>
<dbReference type="OrthoDB" id="7657788at2"/>
<gene>
    <name evidence="2" type="ORF">E0493_16365</name>
</gene>
<dbReference type="Proteomes" id="UP000460715">
    <property type="component" value="Unassembled WGS sequence"/>
</dbReference>
<dbReference type="InterPro" id="IPR004143">
    <property type="entry name" value="BPL_LPL_catalytic"/>
</dbReference>
<accession>A0A845BDD8</accession>
<dbReference type="SUPFAM" id="SSF55681">
    <property type="entry name" value="Class II aaRS and biotin synthetases"/>
    <property type="match status" value="1"/>
</dbReference>
<protein>
    <recommendedName>
        <fullName evidence="1">BPL/LPL catalytic domain-containing protein</fullName>
    </recommendedName>
</protein>
<organism evidence="2 3">
    <name type="scientific">Teichococcus coralli</name>
    <dbReference type="NCBI Taxonomy" id="2545983"/>
    <lineage>
        <taxon>Bacteria</taxon>
        <taxon>Pseudomonadati</taxon>
        <taxon>Pseudomonadota</taxon>
        <taxon>Alphaproteobacteria</taxon>
        <taxon>Acetobacterales</taxon>
        <taxon>Roseomonadaceae</taxon>
        <taxon>Roseomonas</taxon>
    </lineage>
</organism>
<dbReference type="EMBL" id="SNVJ01000016">
    <property type="protein sequence ID" value="MXP64925.1"/>
    <property type="molecule type" value="Genomic_DNA"/>
</dbReference>
<dbReference type="AlphaFoldDB" id="A0A845BDD8"/>
<keyword evidence="3" id="KW-1185">Reference proteome</keyword>
<dbReference type="InterPro" id="IPR045864">
    <property type="entry name" value="aa-tRNA-synth_II/BPL/LPL"/>
</dbReference>
<evidence type="ECO:0000313" key="2">
    <source>
        <dbReference type="EMBL" id="MXP64925.1"/>
    </source>
</evidence>
<proteinExistence type="predicted"/>